<name>A0A8X6UEI2_NEPPI</name>
<gene>
    <name evidence="1" type="ORF">NPIL_411821</name>
</gene>
<proteinExistence type="predicted"/>
<comment type="caution">
    <text evidence="1">The sequence shown here is derived from an EMBL/GenBank/DDBJ whole genome shotgun (WGS) entry which is preliminary data.</text>
</comment>
<dbReference type="EMBL" id="BMAW01125149">
    <property type="protein sequence ID" value="GFU11063.1"/>
    <property type="molecule type" value="Genomic_DNA"/>
</dbReference>
<keyword evidence="2" id="KW-1185">Reference proteome</keyword>
<dbReference type="Proteomes" id="UP000887013">
    <property type="component" value="Unassembled WGS sequence"/>
</dbReference>
<organism evidence="1 2">
    <name type="scientific">Nephila pilipes</name>
    <name type="common">Giant wood spider</name>
    <name type="synonym">Nephila maculata</name>
    <dbReference type="NCBI Taxonomy" id="299642"/>
    <lineage>
        <taxon>Eukaryota</taxon>
        <taxon>Metazoa</taxon>
        <taxon>Ecdysozoa</taxon>
        <taxon>Arthropoda</taxon>
        <taxon>Chelicerata</taxon>
        <taxon>Arachnida</taxon>
        <taxon>Araneae</taxon>
        <taxon>Araneomorphae</taxon>
        <taxon>Entelegynae</taxon>
        <taxon>Araneoidea</taxon>
        <taxon>Nephilidae</taxon>
        <taxon>Nephila</taxon>
    </lineage>
</organism>
<evidence type="ECO:0000313" key="1">
    <source>
        <dbReference type="EMBL" id="GFU11063.1"/>
    </source>
</evidence>
<sequence length="84" mass="9504">MNVRFCSPLSGDQSLLKNFLFNHCPVAAEPEAKGRIRRQKQTEESNIVSGFPRGYAVISCGLDLLMVDDNNSPDSWYRESGFEY</sequence>
<evidence type="ECO:0000313" key="2">
    <source>
        <dbReference type="Proteomes" id="UP000887013"/>
    </source>
</evidence>
<dbReference type="AlphaFoldDB" id="A0A8X6UEI2"/>
<protein>
    <submittedName>
        <fullName evidence="1">Uncharacterized protein</fullName>
    </submittedName>
</protein>
<reference evidence="1" key="1">
    <citation type="submission" date="2020-08" db="EMBL/GenBank/DDBJ databases">
        <title>Multicomponent nature underlies the extraordinary mechanical properties of spider dragline silk.</title>
        <authorList>
            <person name="Kono N."/>
            <person name="Nakamura H."/>
            <person name="Mori M."/>
            <person name="Yoshida Y."/>
            <person name="Ohtoshi R."/>
            <person name="Malay A.D."/>
            <person name="Moran D.A.P."/>
            <person name="Tomita M."/>
            <person name="Numata K."/>
            <person name="Arakawa K."/>
        </authorList>
    </citation>
    <scope>NUCLEOTIDE SEQUENCE</scope>
</reference>
<accession>A0A8X6UEI2</accession>